<evidence type="ECO:0000313" key="2">
    <source>
        <dbReference type="EMBL" id="CAA9354799.1"/>
    </source>
</evidence>
<evidence type="ECO:0000256" key="1">
    <source>
        <dbReference type="SAM" id="MobiDB-lite"/>
    </source>
</evidence>
<protein>
    <submittedName>
        <fullName evidence="2">Uncharacterized protein</fullName>
    </submittedName>
</protein>
<organism evidence="2">
    <name type="scientific">uncultured Frankineae bacterium</name>
    <dbReference type="NCBI Taxonomy" id="437475"/>
    <lineage>
        <taxon>Bacteria</taxon>
        <taxon>Bacillati</taxon>
        <taxon>Actinomycetota</taxon>
        <taxon>Actinomycetes</taxon>
        <taxon>Frankiales</taxon>
        <taxon>environmental samples</taxon>
    </lineage>
</organism>
<feature type="non-terminal residue" evidence="2">
    <location>
        <position position="1"/>
    </location>
</feature>
<name>A0A6J4MD83_9ACTN</name>
<feature type="region of interest" description="Disordered" evidence="1">
    <location>
        <begin position="29"/>
        <end position="69"/>
    </location>
</feature>
<feature type="compositionally biased region" description="Basic residues" evidence="1">
    <location>
        <begin position="42"/>
        <end position="57"/>
    </location>
</feature>
<accession>A0A6J4MD83</accession>
<reference evidence="2" key="1">
    <citation type="submission" date="2020-02" db="EMBL/GenBank/DDBJ databases">
        <authorList>
            <person name="Meier V. D."/>
        </authorList>
    </citation>
    <scope>NUCLEOTIDE SEQUENCE</scope>
    <source>
        <strain evidence="2">AVDCRST_MAG07</strain>
    </source>
</reference>
<dbReference type="EMBL" id="CADCUB010000157">
    <property type="protein sequence ID" value="CAA9354799.1"/>
    <property type="molecule type" value="Genomic_DNA"/>
</dbReference>
<proteinExistence type="predicted"/>
<gene>
    <name evidence="2" type="ORF">AVDCRST_MAG07-3298</name>
</gene>
<feature type="non-terminal residue" evidence="2">
    <location>
        <position position="69"/>
    </location>
</feature>
<dbReference type="AlphaFoldDB" id="A0A6J4MD83"/>
<sequence length="69" mass="7723">AAITDQRRAALGCGRAQGRHVRRCAARRPGLRPRLGPGRTSWAHRRRRRGRTGRRLRGPLAVQRPAAPL</sequence>